<dbReference type="STRING" id="1239962.C943_00073"/>
<keyword evidence="8" id="KW-1133">Transmembrane helix</keyword>
<dbReference type="InterPro" id="IPR011495">
    <property type="entry name" value="Sig_transdc_His_kin_sub2_dim/P"/>
</dbReference>
<keyword evidence="6 10" id="KW-0418">Kinase</keyword>
<evidence type="ECO:0000256" key="3">
    <source>
        <dbReference type="ARBA" id="ARBA00022553"/>
    </source>
</evidence>
<reference evidence="10" key="1">
    <citation type="submission" date="2013-01" db="EMBL/GenBank/DDBJ databases">
        <title>Genome assembly of Mariniradius saccharolyticus AK6.</title>
        <authorList>
            <person name="Vaidya B."/>
            <person name="Khatri I."/>
            <person name="Tanuku N.R.S."/>
            <person name="Subramanian S."/>
            <person name="Pinnaka A."/>
        </authorList>
    </citation>
    <scope>NUCLEOTIDE SEQUENCE [LARGE SCALE GENOMIC DNA]</scope>
    <source>
        <strain evidence="10">AK6</strain>
    </source>
</reference>
<evidence type="ECO:0000256" key="1">
    <source>
        <dbReference type="ARBA" id="ARBA00000085"/>
    </source>
</evidence>
<feature type="domain" description="Histidine kinase" evidence="9">
    <location>
        <begin position="421"/>
        <end position="613"/>
    </location>
</feature>
<feature type="transmembrane region" description="Helical" evidence="8">
    <location>
        <begin position="353"/>
        <end position="372"/>
    </location>
</feature>
<dbReference type="RefSeq" id="WP_008623258.1">
    <property type="nucleotide sequence ID" value="NZ_AMZY02000001.1"/>
</dbReference>
<dbReference type="Gene3D" id="2.60.120.260">
    <property type="entry name" value="Galactose-binding domain-like"/>
    <property type="match status" value="1"/>
</dbReference>
<dbReference type="Pfam" id="PF02518">
    <property type="entry name" value="HATPase_c"/>
    <property type="match status" value="1"/>
</dbReference>
<dbReference type="PANTHER" id="PTHR41523:SF8">
    <property type="entry name" value="ETHYLENE RESPONSE SENSOR PROTEIN"/>
    <property type="match status" value="1"/>
</dbReference>
<dbReference type="PANTHER" id="PTHR41523">
    <property type="entry name" value="TWO-COMPONENT SYSTEM SENSOR PROTEIN"/>
    <property type="match status" value="1"/>
</dbReference>
<dbReference type="Gene3D" id="3.30.565.10">
    <property type="entry name" value="Histidine kinase-like ATPase, C-terminal domain"/>
    <property type="match status" value="1"/>
</dbReference>
<evidence type="ECO:0000256" key="5">
    <source>
        <dbReference type="ARBA" id="ARBA00022741"/>
    </source>
</evidence>
<organism evidence="10 11">
    <name type="scientific">Mariniradius saccharolyticus AK6</name>
    <dbReference type="NCBI Taxonomy" id="1239962"/>
    <lineage>
        <taxon>Bacteria</taxon>
        <taxon>Pseudomonadati</taxon>
        <taxon>Bacteroidota</taxon>
        <taxon>Cytophagia</taxon>
        <taxon>Cytophagales</taxon>
        <taxon>Cyclobacteriaceae</taxon>
        <taxon>Mariniradius</taxon>
    </lineage>
</organism>
<dbReference type="Gene3D" id="3.30.450.20">
    <property type="entry name" value="PAS domain"/>
    <property type="match status" value="1"/>
</dbReference>
<feature type="transmembrane region" description="Helical" evidence="8">
    <location>
        <begin position="205"/>
        <end position="228"/>
    </location>
</feature>
<comment type="caution">
    <text evidence="10">The sequence shown here is derived from an EMBL/GenBank/DDBJ whole genome shotgun (WGS) entry which is preliminary data.</text>
</comment>
<keyword evidence="3" id="KW-0597">Phosphoprotein</keyword>
<feature type="transmembrane region" description="Helical" evidence="8">
    <location>
        <begin position="240"/>
        <end position="264"/>
    </location>
</feature>
<dbReference type="AlphaFoldDB" id="M7XCZ7"/>
<feature type="transmembrane region" description="Helical" evidence="8">
    <location>
        <begin position="321"/>
        <end position="341"/>
    </location>
</feature>
<dbReference type="InterPro" id="IPR005467">
    <property type="entry name" value="His_kinase_dom"/>
</dbReference>
<keyword evidence="4" id="KW-0808">Transferase</keyword>
<evidence type="ECO:0000256" key="2">
    <source>
        <dbReference type="ARBA" id="ARBA00012438"/>
    </source>
</evidence>
<evidence type="ECO:0000313" key="10">
    <source>
        <dbReference type="EMBL" id="EMS35300.1"/>
    </source>
</evidence>
<feature type="transmembrane region" description="Helical" evidence="8">
    <location>
        <begin position="284"/>
        <end position="309"/>
    </location>
</feature>
<dbReference type="GO" id="GO:0004673">
    <property type="term" value="F:protein histidine kinase activity"/>
    <property type="evidence" value="ECO:0007669"/>
    <property type="project" value="UniProtKB-EC"/>
</dbReference>
<gene>
    <name evidence="10" type="ORF">C943_00073</name>
</gene>
<dbReference type="InterPro" id="IPR036890">
    <property type="entry name" value="HATPase_C_sf"/>
</dbReference>
<dbReference type="EMBL" id="AMZY02000001">
    <property type="protein sequence ID" value="EMS35300.1"/>
    <property type="molecule type" value="Genomic_DNA"/>
</dbReference>
<dbReference type="GO" id="GO:0005524">
    <property type="term" value="F:ATP binding"/>
    <property type="evidence" value="ECO:0007669"/>
    <property type="project" value="UniProtKB-KW"/>
</dbReference>
<name>M7XCZ7_9BACT</name>
<keyword evidence="11" id="KW-1185">Reference proteome</keyword>
<sequence>MFKEGLVELNFKERWKYQPGDNPEWADPDFDDSDWHKINPIDLKAYRMPDSLWSGYGWWRIRFTADPKIIEAIERLYFQSWGAAEIYLNGELVETYGNFSTDSQLEQTYTPNYAPDRPLKITPQNIYTLAIRFSNHQAKNNFRIFKYFSENLGFNIGFSTAVRAKYSDFRYPNSFATLSVLVAVLLILLVLHLLLYFKFRKEEPYLVITLITFFFLCAAFCAHILLFVELDGFTNPIFSSILNSTCFGLGYALLPYSLSLLFRIQRFYWTKHLVWLAFLRTANYFAPVFNFILFDAIIILSIIVLMVVIMRRAIKEKNRGAVYVTIGAIGTSFFLLVNRLFNAELISLSTFMYYVDLILLYISYPLGIYIYITHQYGRLFLAMEQEVQERTQQLNDTIKDLTKTQKELSVKNSQNVLLLKEIHHRVKNNLEVVSGLLALQSAKMEDPTMQEVMLASQNRVHSMGILHQKLYQSEHLAFIEMKNYFENLCINILDSYNESERIKVNVEMKELELDVDTAVPLGLIVNELLTNSLKYAFPNGENGNIELSLSHLNEEDFQLKISDNGVGKPIDAEVKGTGFGTQLVELLTRQIDGQLIQEISNGTMIQINFKRQVTGSSQV</sequence>
<accession>M7XCZ7</accession>
<evidence type="ECO:0000256" key="4">
    <source>
        <dbReference type="ARBA" id="ARBA00022679"/>
    </source>
</evidence>
<keyword evidence="5" id="KW-0547">Nucleotide-binding</keyword>
<comment type="catalytic activity">
    <reaction evidence="1">
        <text>ATP + protein L-histidine = ADP + protein N-phospho-L-histidine.</text>
        <dbReference type="EC" id="2.7.13.3"/>
    </reaction>
</comment>
<dbReference type="SUPFAM" id="SSF49785">
    <property type="entry name" value="Galactose-binding domain-like"/>
    <property type="match status" value="1"/>
</dbReference>
<evidence type="ECO:0000259" key="9">
    <source>
        <dbReference type="PROSITE" id="PS50109"/>
    </source>
</evidence>
<dbReference type="Proteomes" id="UP000010953">
    <property type="component" value="Unassembled WGS sequence"/>
</dbReference>
<protein>
    <recommendedName>
        <fullName evidence="2">histidine kinase</fullName>
        <ecNumber evidence="2">2.7.13.3</ecNumber>
    </recommendedName>
</protein>
<dbReference type="SUPFAM" id="SSF55874">
    <property type="entry name" value="ATPase domain of HSP90 chaperone/DNA topoisomerase II/histidine kinase"/>
    <property type="match status" value="1"/>
</dbReference>
<dbReference type="eggNOG" id="COG3920">
    <property type="taxonomic scope" value="Bacteria"/>
</dbReference>
<keyword evidence="7" id="KW-0067">ATP-binding</keyword>
<evidence type="ECO:0000313" key="11">
    <source>
        <dbReference type="Proteomes" id="UP000010953"/>
    </source>
</evidence>
<dbReference type="InterPro" id="IPR008979">
    <property type="entry name" value="Galactose-bd-like_sf"/>
</dbReference>
<dbReference type="Pfam" id="PF07568">
    <property type="entry name" value="HisKA_2"/>
    <property type="match status" value="1"/>
</dbReference>
<evidence type="ECO:0000256" key="7">
    <source>
        <dbReference type="ARBA" id="ARBA00022840"/>
    </source>
</evidence>
<feature type="transmembrane region" description="Helical" evidence="8">
    <location>
        <begin position="175"/>
        <end position="199"/>
    </location>
</feature>
<proteinExistence type="predicted"/>
<dbReference type="InParanoid" id="M7XCZ7"/>
<evidence type="ECO:0000256" key="6">
    <source>
        <dbReference type="ARBA" id="ARBA00022777"/>
    </source>
</evidence>
<dbReference type="EC" id="2.7.13.3" evidence="2"/>
<keyword evidence="8" id="KW-0472">Membrane</keyword>
<dbReference type="SMART" id="SM00387">
    <property type="entry name" value="HATPase_c"/>
    <property type="match status" value="1"/>
</dbReference>
<keyword evidence="8" id="KW-0812">Transmembrane</keyword>
<dbReference type="InterPro" id="IPR003594">
    <property type="entry name" value="HATPase_dom"/>
</dbReference>
<dbReference type="PROSITE" id="PS50109">
    <property type="entry name" value="HIS_KIN"/>
    <property type="match status" value="1"/>
</dbReference>
<evidence type="ECO:0000256" key="8">
    <source>
        <dbReference type="SAM" id="Phobius"/>
    </source>
</evidence>